<evidence type="ECO:0000256" key="10">
    <source>
        <dbReference type="SAM" id="MobiDB-lite"/>
    </source>
</evidence>
<dbReference type="GO" id="GO:0005412">
    <property type="term" value="F:D-glucose:sodium symporter activity"/>
    <property type="evidence" value="ECO:0007669"/>
    <property type="project" value="TreeGrafter"/>
</dbReference>
<evidence type="ECO:0000256" key="4">
    <source>
        <dbReference type="ARBA" id="ARBA00022989"/>
    </source>
</evidence>
<evidence type="ECO:0000256" key="6">
    <source>
        <dbReference type="ARBA" id="ARBA00023065"/>
    </source>
</evidence>
<proteinExistence type="inferred from homology"/>
<dbReference type="PROSITE" id="PS50283">
    <property type="entry name" value="NA_SOLUT_SYMP_3"/>
    <property type="match status" value="1"/>
</dbReference>
<sequence length="285" mass="30390">MSRGAQREQLTPPNPHSLKTVKPPASVPTPCPHSASNQRAGNLGPRAEPGETRDFLTLAVSFQSSIRASRGTIGGYFLAGRSMSWWPIGASLMSSNVGSGLFIGLAGTGAAGGLAVGGFEWNATWLLLALGWIFVPVYIAAGVVTMPQYLKKRFGGQRIQVYMSVLSLILYIFTKISTDIFSGALFIQMALGWNLYLSTVTLLVVTAIYTITGGLTAVIYTDTLQTVIMVGGALVLMFLGHCAEVSLRQESVPCQGGLRAGGLPEDPTHVLHRHARHDQPGPVPR</sequence>
<evidence type="ECO:0000256" key="9">
    <source>
        <dbReference type="RuleBase" id="RU362091"/>
    </source>
</evidence>
<dbReference type="PROSITE" id="PS00456">
    <property type="entry name" value="NA_SOLUT_SYMP_1"/>
    <property type="match status" value="1"/>
</dbReference>
<dbReference type="Gene3D" id="1.20.1730.10">
    <property type="entry name" value="Sodium/glucose cotransporter"/>
    <property type="match status" value="1"/>
</dbReference>
<evidence type="ECO:0000256" key="2">
    <source>
        <dbReference type="ARBA" id="ARBA00006434"/>
    </source>
</evidence>
<dbReference type="AlphaFoldDB" id="A0A8C2NLZ8"/>
<keyword evidence="8" id="KW-0813">Transport</keyword>
<dbReference type="Ensembl" id="ENSCHIT00010009833.1">
    <property type="protein sequence ID" value="ENSCHIP00010007049.1"/>
    <property type="gene ID" value="ENSCHIG00010004989.1"/>
</dbReference>
<dbReference type="PANTHER" id="PTHR11819:SF96">
    <property type="entry name" value="SODIUM_GLUCOSE COTRANSPORTER 4"/>
    <property type="match status" value="1"/>
</dbReference>
<evidence type="ECO:0000256" key="11">
    <source>
        <dbReference type="SAM" id="Phobius"/>
    </source>
</evidence>
<comment type="subcellular location">
    <subcellularLocation>
        <location evidence="1">Membrane</location>
        <topology evidence="1">Multi-pass membrane protein</topology>
    </subcellularLocation>
</comment>
<feature type="transmembrane region" description="Helical" evidence="11">
    <location>
        <begin position="101"/>
        <end position="119"/>
    </location>
</feature>
<keyword evidence="3 11" id="KW-0812">Transmembrane</keyword>
<reference evidence="12" key="1">
    <citation type="submission" date="2019-03" db="EMBL/GenBank/DDBJ databases">
        <title>Genome sequencing and reference-guided assembly of Black Bengal Goat (Capra hircus).</title>
        <authorList>
            <person name="Siddiki A.Z."/>
            <person name="Baten A."/>
            <person name="Billah M."/>
            <person name="Alam M.A.U."/>
            <person name="Shawrob K.S.M."/>
            <person name="Saha S."/>
            <person name="Chowdhury M."/>
            <person name="Rahman A.H."/>
            <person name="Stear M."/>
            <person name="Miah G."/>
            <person name="Das G.B."/>
            <person name="Hossain M.M."/>
            <person name="Kumkum M."/>
            <person name="Islam M.S."/>
            <person name="Mollah A.M."/>
            <person name="Ahsan A."/>
            <person name="Tusar F."/>
            <person name="Khan M.K.I."/>
        </authorList>
    </citation>
    <scope>NUCLEOTIDE SEQUENCE [LARGE SCALE GENOMIC DNA]</scope>
</reference>
<evidence type="ECO:0000313" key="12">
    <source>
        <dbReference type="Ensembl" id="ENSCHIP00010007049.1"/>
    </source>
</evidence>
<evidence type="ECO:0000256" key="8">
    <source>
        <dbReference type="ARBA" id="ARBA00023201"/>
    </source>
</evidence>
<dbReference type="InterPro" id="IPR038377">
    <property type="entry name" value="Na/Glc_symporter_sf"/>
</dbReference>
<dbReference type="Pfam" id="PF00474">
    <property type="entry name" value="SSF"/>
    <property type="match status" value="1"/>
</dbReference>
<feature type="transmembrane region" description="Helical" evidence="11">
    <location>
        <begin position="125"/>
        <end position="144"/>
    </location>
</feature>
<dbReference type="GO" id="GO:0005886">
    <property type="term" value="C:plasma membrane"/>
    <property type="evidence" value="ECO:0007669"/>
    <property type="project" value="TreeGrafter"/>
</dbReference>
<keyword evidence="8" id="KW-0739">Sodium transport</keyword>
<keyword evidence="4 11" id="KW-1133">Transmembrane helix</keyword>
<dbReference type="NCBIfam" id="TIGR00813">
    <property type="entry name" value="sss"/>
    <property type="match status" value="1"/>
</dbReference>
<keyword evidence="6" id="KW-0406">Ion transport</keyword>
<dbReference type="InterPro" id="IPR001734">
    <property type="entry name" value="Na/solute_symporter"/>
</dbReference>
<evidence type="ECO:0000256" key="5">
    <source>
        <dbReference type="ARBA" id="ARBA00023053"/>
    </source>
</evidence>
<evidence type="ECO:0000256" key="3">
    <source>
        <dbReference type="ARBA" id="ARBA00022692"/>
    </source>
</evidence>
<keyword evidence="7 11" id="KW-0472">Membrane</keyword>
<dbReference type="InterPro" id="IPR018212">
    <property type="entry name" value="Na/solute_symporter_CS"/>
</dbReference>
<feature type="region of interest" description="Disordered" evidence="10">
    <location>
        <begin position="1"/>
        <end position="48"/>
    </location>
</feature>
<protein>
    <recommendedName>
        <fullName evidence="13">Solute carrier family 5 member 9</fullName>
    </recommendedName>
</protein>
<name>A0A8C2NLZ8_CAPHI</name>
<evidence type="ECO:0000256" key="7">
    <source>
        <dbReference type="ARBA" id="ARBA00023136"/>
    </source>
</evidence>
<keyword evidence="5" id="KW-0915">Sodium</keyword>
<dbReference type="PANTHER" id="PTHR11819">
    <property type="entry name" value="SOLUTE CARRIER FAMILY 5"/>
    <property type="match status" value="1"/>
</dbReference>
<organism evidence="12">
    <name type="scientific">Capra hircus</name>
    <name type="common">Goat</name>
    <dbReference type="NCBI Taxonomy" id="9925"/>
    <lineage>
        <taxon>Eukaryota</taxon>
        <taxon>Metazoa</taxon>
        <taxon>Chordata</taxon>
        <taxon>Craniata</taxon>
        <taxon>Vertebrata</taxon>
        <taxon>Euteleostomi</taxon>
        <taxon>Mammalia</taxon>
        <taxon>Eutheria</taxon>
        <taxon>Laurasiatheria</taxon>
        <taxon>Artiodactyla</taxon>
        <taxon>Ruminantia</taxon>
        <taxon>Pecora</taxon>
        <taxon>Bovidae</taxon>
        <taxon>Caprinae</taxon>
        <taxon>Capra</taxon>
    </lineage>
</organism>
<evidence type="ECO:0008006" key="13">
    <source>
        <dbReference type="Google" id="ProtNLM"/>
    </source>
</evidence>
<feature type="transmembrane region" description="Helical" evidence="11">
    <location>
        <begin position="193"/>
        <end position="220"/>
    </location>
</feature>
<evidence type="ECO:0000256" key="1">
    <source>
        <dbReference type="ARBA" id="ARBA00004141"/>
    </source>
</evidence>
<reference evidence="12" key="2">
    <citation type="submission" date="2025-08" db="UniProtKB">
        <authorList>
            <consortium name="Ensembl"/>
        </authorList>
    </citation>
    <scope>IDENTIFICATION</scope>
</reference>
<feature type="transmembrane region" description="Helical" evidence="11">
    <location>
        <begin position="165"/>
        <end position="187"/>
    </location>
</feature>
<accession>A0A8C2NLZ8</accession>
<comment type="similarity">
    <text evidence="2 9">Belongs to the sodium:solute symporter (SSF) (TC 2.A.21) family.</text>
</comment>